<comment type="caution">
    <text evidence="1">The sequence shown here is derived from an EMBL/GenBank/DDBJ whole genome shotgun (WGS) entry which is preliminary data.</text>
</comment>
<dbReference type="AlphaFoldDB" id="A0ABD1W6M6"/>
<proteinExistence type="predicted"/>
<evidence type="ECO:0000313" key="2">
    <source>
        <dbReference type="Proteomes" id="UP001604277"/>
    </source>
</evidence>
<gene>
    <name evidence="1" type="ORF">Fot_14440</name>
</gene>
<name>A0ABD1W6M6_9LAMI</name>
<protein>
    <submittedName>
        <fullName evidence="1">Uncharacterized protein</fullName>
    </submittedName>
</protein>
<sequence length="113" mass="12698">MTIMVVELLNNHGCLQVLVVAPDYRLPAALDYRNPPQHHMNYQKSRATCKFPTLISHQESLESNVNSTIMVVEQLETACCATWPAVCAEWNSKPDPARITSCENFFSPVLSPH</sequence>
<evidence type="ECO:0000313" key="1">
    <source>
        <dbReference type="EMBL" id="KAL2545207.1"/>
    </source>
</evidence>
<dbReference type="Proteomes" id="UP001604277">
    <property type="component" value="Unassembled WGS sequence"/>
</dbReference>
<dbReference type="EMBL" id="JBFOLJ010000004">
    <property type="protein sequence ID" value="KAL2545207.1"/>
    <property type="molecule type" value="Genomic_DNA"/>
</dbReference>
<reference evidence="2" key="1">
    <citation type="submission" date="2024-07" db="EMBL/GenBank/DDBJ databases">
        <title>Two chromosome-level genome assemblies of Korean endemic species Abeliophyllum distichum and Forsythia ovata (Oleaceae).</title>
        <authorList>
            <person name="Jang H."/>
        </authorList>
    </citation>
    <scope>NUCLEOTIDE SEQUENCE [LARGE SCALE GENOMIC DNA]</scope>
</reference>
<accession>A0ABD1W6M6</accession>
<keyword evidence="2" id="KW-1185">Reference proteome</keyword>
<organism evidence="1 2">
    <name type="scientific">Forsythia ovata</name>
    <dbReference type="NCBI Taxonomy" id="205694"/>
    <lineage>
        <taxon>Eukaryota</taxon>
        <taxon>Viridiplantae</taxon>
        <taxon>Streptophyta</taxon>
        <taxon>Embryophyta</taxon>
        <taxon>Tracheophyta</taxon>
        <taxon>Spermatophyta</taxon>
        <taxon>Magnoliopsida</taxon>
        <taxon>eudicotyledons</taxon>
        <taxon>Gunneridae</taxon>
        <taxon>Pentapetalae</taxon>
        <taxon>asterids</taxon>
        <taxon>lamiids</taxon>
        <taxon>Lamiales</taxon>
        <taxon>Oleaceae</taxon>
        <taxon>Forsythieae</taxon>
        <taxon>Forsythia</taxon>
    </lineage>
</organism>